<feature type="repeat" description="WD" evidence="1">
    <location>
        <begin position="413"/>
        <end position="446"/>
    </location>
</feature>
<comment type="caution">
    <text evidence="2">The sequence shown here is derived from an EMBL/GenBank/DDBJ whole genome shotgun (WGS) entry which is preliminary data.</text>
</comment>
<dbReference type="SMART" id="SM00320">
    <property type="entry name" value="WD40"/>
    <property type="match status" value="7"/>
</dbReference>
<evidence type="ECO:0000256" key="1">
    <source>
        <dbReference type="PROSITE-ProRule" id="PRU00221"/>
    </source>
</evidence>
<proteinExistence type="predicted"/>
<dbReference type="PROSITE" id="PS50294">
    <property type="entry name" value="WD_REPEATS_REGION"/>
    <property type="match status" value="2"/>
</dbReference>
<dbReference type="Pfam" id="PF00400">
    <property type="entry name" value="WD40"/>
    <property type="match status" value="1"/>
</dbReference>
<feature type="repeat" description="WD" evidence="1">
    <location>
        <begin position="264"/>
        <end position="305"/>
    </location>
</feature>
<feature type="repeat" description="WD" evidence="1">
    <location>
        <begin position="177"/>
        <end position="217"/>
    </location>
</feature>
<feature type="repeat" description="WD" evidence="1">
    <location>
        <begin position="72"/>
        <end position="113"/>
    </location>
</feature>
<dbReference type="RefSeq" id="XP_049264139.1">
    <property type="nucleotide sequence ID" value="XM_049406295.1"/>
</dbReference>
<dbReference type="InterPro" id="IPR019775">
    <property type="entry name" value="WD40_repeat_CS"/>
</dbReference>
<dbReference type="OrthoDB" id="10255630at2759"/>
<protein>
    <submittedName>
        <fullName evidence="2">Tgb1</fullName>
    </submittedName>
</protein>
<keyword evidence="3" id="KW-1185">Reference proteome</keyword>
<dbReference type="Proteomes" id="UP000694255">
    <property type="component" value="Unassembled WGS sequence"/>
</dbReference>
<dbReference type="AlphaFoldDB" id="A0A8J5QRF0"/>
<dbReference type="GO" id="GO:0007165">
    <property type="term" value="P:signal transduction"/>
    <property type="evidence" value="ECO:0007669"/>
    <property type="project" value="InterPro"/>
</dbReference>
<keyword evidence="1" id="KW-0853">WD repeat</keyword>
<dbReference type="GeneID" id="73469335"/>
<dbReference type="InterPro" id="IPR016346">
    <property type="entry name" value="G-protein_beta_1-5"/>
</dbReference>
<dbReference type="PANTHER" id="PTHR19850">
    <property type="entry name" value="GUANINE NUCLEOTIDE-BINDING PROTEIN BETA G PROTEIN BETA"/>
    <property type="match status" value="1"/>
</dbReference>
<dbReference type="PROSITE" id="PS00678">
    <property type="entry name" value="WD_REPEATS_1"/>
    <property type="match status" value="1"/>
</dbReference>
<dbReference type="PROSITE" id="PS50082">
    <property type="entry name" value="WD_REPEATS_2"/>
    <property type="match status" value="5"/>
</dbReference>
<gene>
    <name evidence="2" type="ORF">J8A68_002534</name>
</gene>
<evidence type="ECO:0000313" key="2">
    <source>
        <dbReference type="EMBL" id="KAG7663907.1"/>
    </source>
</evidence>
<organism evidence="2 3">
    <name type="scientific">[Candida] subhashii</name>
    <dbReference type="NCBI Taxonomy" id="561895"/>
    <lineage>
        <taxon>Eukaryota</taxon>
        <taxon>Fungi</taxon>
        <taxon>Dikarya</taxon>
        <taxon>Ascomycota</taxon>
        <taxon>Saccharomycotina</taxon>
        <taxon>Pichiomycetes</taxon>
        <taxon>Debaryomycetaceae</taxon>
        <taxon>Spathaspora</taxon>
    </lineage>
</organism>
<accession>A0A8J5QRF0</accession>
<dbReference type="InterPro" id="IPR001680">
    <property type="entry name" value="WD40_rpt"/>
</dbReference>
<feature type="repeat" description="WD" evidence="1">
    <location>
        <begin position="218"/>
        <end position="263"/>
    </location>
</feature>
<dbReference type="CDD" id="cd00200">
    <property type="entry name" value="WD40"/>
    <property type="match status" value="1"/>
</dbReference>
<reference evidence="2 3" key="1">
    <citation type="journal article" date="2021" name="DNA Res.">
        <title>Genome analysis of Candida subhashii reveals its hybrid nature and dual mitochondrial genome conformations.</title>
        <authorList>
            <person name="Mixao V."/>
            <person name="Hegedusova E."/>
            <person name="Saus E."/>
            <person name="Pryszcz L.P."/>
            <person name="Cillingova A."/>
            <person name="Nosek J."/>
            <person name="Gabaldon T."/>
        </authorList>
    </citation>
    <scope>NUCLEOTIDE SEQUENCE [LARGE SCALE GENOMIC DNA]</scope>
    <source>
        <strain evidence="2 3">CBS 10753</strain>
    </source>
</reference>
<evidence type="ECO:0000313" key="3">
    <source>
        <dbReference type="Proteomes" id="UP000694255"/>
    </source>
</evidence>
<name>A0A8J5QRF0_9ASCO</name>
<dbReference type="EMBL" id="JAGSYN010000113">
    <property type="protein sequence ID" value="KAG7663907.1"/>
    <property type="molecule type" value="Genomic_DNA"/>
</dbReference>
<sequence>MSQYATAATASGNNMNLPIEKQIEFARNEARTLYNEIITIKKRTQDTTLGALSRNVTHIPRNSCNLKLYNTLKGHQNKIAKLTWSADSSKILSAAQDGYMIIWDAITGYKKHAIELDNMWVLTCSFSPNEKLAASAGLDNVCTIYKIKSDTENPISAQRGSSIPLTTSFYQSVESMFRGHTAYISQCEFIDNKSIITGSGDMTCALWDISKGKKSRDFIDHVGDVLTLTTFPQNLFSNNLFVSGSSDGYAKVWDLRSPTPAQNFFVSHSDVNCLKVFPDGNAFASGSDDGLIRLFDLRSDCELSNYSLASELHNRGLESFPQMAVPATPGERRGSGGRRGGMFSGQQMFGNGNDAMTDQYSTMASLNSTSEAEKLGLFSLDFGKSGRFIYSCYSAYGCIVWDTLKNEVVGTVGTEHADKITQVAISPDGSALATGSWDTTIKVWSV</sequence>
<dbReference type="Pfam" id="PF25391">
    <property type="entry name" value="WD40_Gbeta"/>
    <property type="match status" value="1"/>
</dbReference>